<dbReference type="Proteomes" id="UP000014160">
    <property type="component" value="Unassembled WGS sequence"/>
</dbReference>
<dbReference type="InterPro" id="IPR003594">
    <property type="entry name" value="HATPase_dom"/>
</dbReference>
<sequence>MRYLYQQLLAFWLIIILTIVLIGLSFTNINRRTLVAQNYNQIRDYIDSVERNLSHPEENLPDTFSSPYNALTREEHLRFYLYNAEVILANQGIKFVLLDNNKSVIYSSTEFKILDSLLNNEEWEIIRTGRSLEKTIKYDLRGEPSQTSYILSGRFDQDQFYGVLIAAKSARDLENSQKLITDNLLKGFVISLLFGGAISFALATRQVKKINDLKRAVNQITNRNFEITVEEEKGKDEFNELAHDFNKMAVALQDNEKEIIRQEELRKQFMANTSHEMRTPLTTIKGLLEGLKYNAIPETQKDKAIVLMQNETDRLIRLVKQNLDYETIRSHQITLTMCSFDGTDVLRNILTQFQETADAVNDRLSLLNEQPIEVYADRDRFIQIMVNVIQNAIQFTDNGEIKVDLRETDSTVLVSVEDTGIGMTEEEQKNIWDRYYKADPSRKNTKLGESGLGLSIVKELIQLHGGSIDVSSQKEVGTLFVIRLPKKTLEKDKQ</sequence>
<dbReference type="CDD" id="cd00082">
    <property type="entry name" value="HisKA"/>
    <property type="match status" value="1"/>
</dbReference>
<dbReference type="PATRIC" id="fig|1158614.3.peg.826"/>
<dbReference type="EC" id="2.7.13.3" evidence="3"/>
<evidence type="ECO:0000256" key="8">
    <source>
        <dbReference type="ARBA" id="ARBA00022741"/>
    </source>
</evidence>
<dbReference type="Gene3D" id="6.10.340.10">
    <property type="match status" value="1"/>
</dbReference>
<dbReference type="InterPro" id="IPR050398">
    <property type="entry name" value="HssS/ArlS-like"/>
</dbReference>
<dbReference type="OrthoDB" id="3436at2"/>
<organism evidence="17 19">
    <name type="scientific">Enterococcus gilvus ATCC BAA-350</name>
    <dbReference type="NCBI Taxonomy" id="1158614"/>
    <lineage>
        <taxon>Bacteria</taxon>
        <taxon>Bacillati</taxon>
        <taxon>Bacillota</taxon>
        <taxon>Bacilli</taxon>
        <taxon>Lactobacillales</taxon>
        <taxon>Enterococcaceae</taxon>
        <taxon>Enterococcus</taxon>
    </lineage>
</organism>
<dbReference type="PANTHER" id="PTHR45528">
    <property type="entry name" value="SENSOR HISTIDINE KINASE CPXA"/>
    <property type="match status" value="1"/>
</dbReference>
<evidence type="ECO:0000256" key="1">
    <source>
        <dbReference type="ARBA" id="ARBA00000085"/>
    </source>
</evidence>
<evidence type="ECO:0000256" key="4">
    <source>
        <dbReference type="ARBA" id="ARBA00022475"/>
    </source>
</evidence>
<dbReference type="eggNOG" id="COG5000">
    <property type="taxonomic scope" value="Bacteria"/>
</dbReference>
<dbReference type="CDD" id="cd06225">
    <property type="entry name" value="HAMP"/>
    <property type="match status" value="1"/>
</dbReference>
<dbReference type="CDD" id="cd00075">
    <property type="entry name" value="HATPase"/>
    <property type="match status" value="1"/>
</dbReference>
<dbReference type="InterPro" id="IPR003660">
    <property type="entry name" value="HAMP_dom"/>
</dbReference>
<dbReference type="AlphaFoldDB" id="R2Y5Z8"/>
<gene>
    <name evidence="18" type="ORF">I592_03564</name>
    <name evidence="17" type="ORF">UKC_00797</name>
</gene>
<dbReference type="InterPro" id="IPR005467">
    <property type="entry name" value="His_kinase_dom"/>
</dbReference>
<dbReference type="SUPFAM" id="SSF55874">
    <property type="entry name" value="ATPase domain of HSP90 chaperone/DNA topoisomerase II/histidine kinase"/>
    <property type="match status" value="1"/>
</dbReference>
<dbReference type="InterPro" id="IPR003661">
    <property type="entry name" value="HisK_dim/P_dom"/>
</dbReference>
<keyword evidence="11 14" id="KW-1133">Transmembrane helix</keyword>
<evidence type="ECO:0000256" key="7">
    <source>
        <dbReference type="ARBA" id="ARBA00022692"/>
    </source>
</evidence>
<keyword evidence="4" id="KW-1003">Cell membrane</keyword>
<keyword evidence="7 14" id="KW-0812">Transmembrane</keyword>
<keyword evidence="13 14" id="KW-0472">Membrane</keyword>
<dbReference type="SMART" id="SM00387">
    <property type="entry name" value="HATPase_c"/>
    <property type="match status" value="1"/>
</dbReference>
<keyword evidence="10" id="KW-0067">ATP-binding</keyword>
<feature type="domain" description="Histidine kinase" evidence="15">
    <location>
        <begin position="272"/>
        <end position="488"/>
    </location>
</feature>
<evidence type="ECO:0000256" key="13">
    <source>
        <dbReference type="ARBA" id="ARBA00023136"/>
    </source>
</evidence>
<comment type="caution">
    <text evidence="17">The sequence shown here is derived from an EMBL/GenBank/DDBJ whole genome shotgun (WGS) entry which is preliminary data.</text>
</comment>
<reference evidence="18 20" key="2">
    <citation type="submission" date="2013-03" db="EMBL/GenBank/DDBJ databases">
        <title>The Genome Sequence of Enterococcus gilvus ATCC BAA-350 (PacBio/Illumina hybrid assembly).</title>
        <authorList>
            <consortium name="The Broad Institute Genomics Platform"/>
            <consortium name="The Broad Institute Genome Sequencing Center for Infectious Disease"/>
            <person name="Earl A."/>
            <person name="Russ C."/>
            <person name="Gilmore M."/>
            <person name="Surin D."/>
            <person name="Walker B."/>
            <person name="Young S."/>
            <person name="Zeng Q."/>
            <person name="Gargeya S."/>
            <person name="Fitzgerald M."/>
            <person name="Haas B."/>
            <person name="Abouelleil A."/>
            <person name="Allen A.W."/>
            <person name="Alvarado L."/>
            <person name="Arachchi H.M."/>
            <person name="Berlin A.M."/>
            <person name="Chapman S.B."/>
            <person name="Gainer-Dewar J."/>
            <person name="Goldberg J."/>
            <person name="Griggs A."/>
            <person name="Gujja S."/>
            <person name="Hansen M."/>
            <person name="Howarth C."/>
            <person name="Imamovic A."/>
            <person name="Ireland A."/>
            <person name="Larimer J."/>
            <person name="McCowan C."/>
            <person name="Murphy C."/>
            <person name="Pearson M."/>
            <person name="Poon T.W."/>
            <person name="Priest M."/>
            <person name="Roberts A."/>
            <person name="Saif S."/>
            <person name="Shea T."/>
            <person name="Sisk P."/>
            <person name="Sykes S."/>
            <person name="Wortman J."/>
            <person name="Nusbaum C."/>
            <person name="Birren B."/>
        </authorList>
    </citation>
    <scope>NUCLEOTIDE SEQUENCE [LARGE SCALE GENOMIC DNA]</scope>
    <source>
        <strain evidence="18 20">ATCC BAA-350</strain>
    </source>
</reference>
<dbReference type="Pfam" id="PF00512">
    <property type="entry name" value="HisKA"/>
    <property type="match status" value="1"/>
</dbReference>
<dbReference type="Proteomes" id="UP000013750">
    <property type="component" value="Unassembled WGS sequence"/>
</dbReference>
<dbReference type="GO" id="GO:0005524">
    <property type="term" value="F:ATP binding"/>
    <property type="evidence" value="ECO:0007669"/>
    <property type="project" value="UniProtKB-KW"/>
</dbReference>
<dbReference type="RefSeq" id="WP_010779246.1">
    <property type="nucleotide sequence ID" value="NZ_ASWH01000002.1"/>
</dbReference>
<dbReference type="GO" id="GO:0005886">
    <property type="term" value="C:plasma membrane"/>
    <property type="evidence" value="ECO:0007669"/>
    <property type="project" value="UniProtKB-SubCell"/>
</dbReference>
<dbReference type="Pfam" id="PF00672">
    <property type="entry name" value="HAMP"/>
    <property type="match status" value="1"/>
</dbReference>
<evidence type="ECO:0000259" key="16">
    <source>
        <dbReference type="PROSITE" id="PS50885"/>
    </source>
</evidence>
<dbReference type="SMART" id="SM00388">
    <property type="entry name" value="HisKA"/>
    <property type="match status" value="1"/>
</dbReference>
<dbReference type="FunFam" id="3.30.565.10:FF:000006">
    <property type="entry name" value="Sensor histidine kinase WalK"/>
    <property type="match status" value="1"/>
</dbReference>
<dbReference type="Gene3D" id="3.30.565.10">
    <property type="entry name" value="Histidine kinase-like ATPase, C-terminal domain"/>
    <property type="match status" value="1"/>
</dbReference>
<dbReference type="eggNOG" id="COG5002">
    <property type="taxonomic scope" value="Bacteria"/>
</dbReference>
<evidence type="ECO:0000256" key="10">
    <source>
        <dbReference type="ARBA" id="ARBA00022840"/>
    </source>
</evidence>
<evidence type="ECO:0000313" key="18">
    <source>
        <dbReference type="EMBL" id="EOW79424.1"/>
    </source>
</evidence>
<dbReference type="PANTHER" id="PTHR45528:SF1">
    <property type="entry name" value="SENSOR HISTIDINE KINASE CPXA"/>
    <property type="match status" value="1"/>
</dbReference>
<evidence type="ECO:0000256" key="14">
    <source>
        <dbReference type="SAM" id="Phobius"/>
    </source>
</evidence>
<dbReference type="SUPFAM" id="SSF158472">
    <property type="entry name" value="HAMP domain-like"/>
    <property type="match status" value="1"/>
</dbReference>
<feature type="transmembrane region" description="Helical" evidence="14">
    <location>
        <begin position="184"/>
        <end position="203"/>
    </location>
</feature>
<evidence type="ECO:0000256" key="9">
    <source>
        <dbReference type="ARBA" id="ARBA00022777"/>
    </source>
</evidence>
<dbReference type="PROSITE" id="PS50109">
    <property type="entry name" value="HIS_KIN"/>
    <property type="match status" value="1"/>
</dbReference>
<comment type="subcellular location">
    <subcellularLocation>
        <location evidence="2">Cell membrane</location>
        <topology evidence="2">Multi-pass membrane protein</topology>
    </subcellularLocation>
</comment>
<dbReference type="Gene3D" id="1.10.287.130">
    <property type="match status" value="1"/>
</dbReference>
<dbReference type="SUPFAM" id="SSF47384">
    <property type="entry name" value="Homodimeric domain of signal transducing histidine kinase"/>
    <property type="match status" value="1"/>
</dbReference>
<proteinExistence type="predicted"/>
<dbReference type="PROSITE" id="PS50885">
    <property type="entry name" value="HAMP"/>
    <property type="match status" value="1"/>
</dbReference>
<evidence type="ECO:0000256" key="5">
    <source>
        <dbReference type="ARBA" id="ARBA00022553"/>
    </source>
</evidence>
<evidence type="ECO:0000256" key="12">
    <source>
        <dbReference type="ARBA" id="ARBA00023012"/>
    </source>
</evidence>
<keyword evidence="20" id="KW-1185">Reference proteome</keyword>
<comment type="catalytic activity">
    <reaction evidence="1">
        <text>ATP + protein L-histidine = ADP + protein N-phospho-L-histidine.</text>
        <dbReference type="EC" id="2.7.13.3"/>
    </reaction>
</comment>
<evidence type="ECO:0000313" key="20">
    <source>
        <dbReference type="Proteomes" id="UP000014160"/>
    </source>
</evidence>
<evidence type="ECO:0000313" key="17">
    <source>
        <dbReference type="EMBL" id="EOI57822.1"/>
    </source>
</evidence>
<keyword evidence="6" id="KW-0808">Transferase</keyword>
<evidence type="ECO:0000256" key="6">
    <source>
        <dbReference type="ARBA" id="ARBA00022679"/>
    </source>
</evidence>
<dbReference type="SMART" id="SM00304">
    <property type="entry name" value="HAMP"/>
    <property type="match status" value="1"/>
</dbReference>
<dbReference type="GO" id="GO:0000155">
    <property type="term" value="F:phosphorelay sensor kinase activity"/>
    <property type="evidence" value="ECO:0007669"/>
    <property type="project" value="InterPro"/>
</dbReference>
<evidence type="ECO:0000259" key="15">
    <source>
        <dbReference type="PROSITE" id="PS50109"/>
    </source>
</evidence>
<keyword evidence="5" id="KW-0597">Phosphoprotein</keyword>
<reference evidence="17 19" key="1">
    <citation type="submission" date="2013-02" db="EMBL/GenBank/DDBJ databases">
        <title>The Genome Sequence of Enterococcus gilvus ATCC BAA-350.</title>
        <authorList>
            <consortium name="The Broad Institute Genome Sequencing Platform"/>
            <consortium name="The Broad Institute Genome Sequencing Center for Infectious Disease"/>
            <person name="Earl A.M."/>
            <person name="Gilmore M.S."/>
            <person name="Lebreton F."/>
            <person name="Walker B."/>
            <person name="Young S.K."/>
            <person name="Zeng Q."/>
            <person name="Gargeya S."/>
            <person name="Fitzgerald M."/>
            <person name="Haas B."/>
            <person name="Abouelleil A."/>
            <person name="Alvarado L."/>
            <person name="Arachchi H.M."/>
            <person name="Berlin A.M."/>
            <person name="Chapman S.B."/>
            <person name="Dewar J."/>
            <person name="Goldberg J."/>
            <person name="Griggs A."/>
            <person name="Gujja S."/>
            <person name="Hansen M."/>
            <person name="Howarth C."/>
            <person name="Imamovic A."/>
            <person name="Larimer J."/>
            <person name="McCowan C."/>
            <person name="Murphy C."/>
            <person name="Neiman D."/>
            <person name="Pearson M."/>
            <person name="Priest M."/>
            <person name="Roberts A."/>
            <person name="Saif S."/>
            <person name="Shea T."/>
            <person name="Sisk P."/>
            <person name="Sykes S."/>
            <person name="Wortman J."/>
            <person name="Nusbaum C."/>
            <person name="Birren B."/>
        </authorList>
    </citation>
    <scope>NUCLEOTIDE SEQUENCE [LARGE SCALE GENOMIC DNA]</scope>
    <source>
        <strain evidence="17 19">ATCC BAA-350</strain>
    </source>
</reference>
<dbReference type="FunFam" id="1.10.287.130:FF:000001">
    <property type="entry name" value="Two-component sensor histidine kinase"/>
    <property type="match status" value="1"/>
</dbReference>
<dbReference type="PRINTS" id="PR00344">
    <property type="entry name" value="BCTRLSENSOR"/>
</dbReference>
<evidence type="ECO:0000256" key="2">
    <source>
        <dbReference type="ARBA" id="ARBA00004651"/>
    </source>
</evidence>
<name>R2Y5Z8_9ENTE</name>
<dbReference type="InterPro" id="IPR036890">
    <property type="entry name" value="HATPase_C_sf"/>
</dbReference>
<keyword evidence="8" id="KW-0547">Nucleotide-binding</keyword>
<feature type="domain" description="HAMP" evidence="16">
    <location>
        <begin position="204"/>
        <end position="257"/>
    </location>
</feature>
<evidence type="ECO:0000256" key="3">
    <source>
        <dbReference type="ARBA" id="ARBA00012438"/>
    </source>
</evidence>
<keyword evidence="9" id="KW-0418">Kinase</keyword>
<evidence type="ECO:0000256" key="11">
    <source>
        <dbReference type="ARBA" id="ARBA00022989"/>
    </source>
</evidence>
<dbReference type="EMBL" id="AJDQ01000004">
    <property type="protein sequence ID" value="EOI57822.1"/>
    <property type="molecule type" value="Genomic_DNA"/>
</dbReference>
<keyword evidence="12" id="KW-0902">Two-component regulatory system</keyword>
<protein>
    <recommendedName>
        <fullName evidence="3">histidine kinase</fullName>
        <ecNumber evidence="3">2.7.13.3</ecNumber>
    </recommendedName>
</protein>
<evidence type="ECO:0000313" key="19">
    <source>
        <dbReference type="Proteomes" id="UP000013750"/>
    </source>
</evidence>
<feature type="transmembrane region" description="Helical" evidence="14">
    <location>
        <begin position="6"/>
        <end position="26"/>
    </location>
</feature>
<dbReference type="HOGENOM" id="CLU_000445_89_6_9"/>
<accession>R2Y5Z8</accession>
<dbReference type="InterPro" id="IPR004358">
    <property type="entry name" value="Sig_transdc_His_kin-like_C"/>
</dbReference>
<dbReference type="Pfam" id="PF02518">
    <property type="entry name" value="HATPase_c"/>
    <property type="match status" value="1"/>
</dbReference>
<dbReference type="EMBL" id="ASWH01000002">
    <property type="protein sequence ID" value="EOW79424.1"/>
    <property type="molecule type" value="Genomic_DNA"/>
</dbReference>
<dbReference type="InterPro" id="IPR036097">
    <property type="entry name" value="HisK_dim/P_sf"/>
</dbReference>